<gene>
    <name evidence="2" type="ORF">LCGC14_0952090</name>
    <name evidence="1" type="ORF">LCGC14_1265680</name>
</gene>
<evidence type="ECO:0000313" key="2">
    <source>
        <dbReference type="EMBL" id="KKN18805.1"/>
    </source>
</evidence>
<accession>A0A0F9KZL0</accession>
<proteinExistence type="predicted"/>
<evidence type="ECO:0000313" key="1">
    <source>
        <dbReference type="EMBL" id="KKM87759.1"/>
    </source>
</evidence>
<reference evidence="1" key="1">
    <citation type="journal article" date="2015" name="Nature">
        <title>Complex archaea that bridge the gap between prokaryotes and eukaryotes.</title>
        <authorList>
            <person name="Spang A."/>
            <person name="Saw J.H."/>
            <person name="Jorgensen S.L."/>
            <person name="Zaremba-Niedzwiedzka K."/>
            <person name="Martijn J."/>
            <person name="Lind A.E."/>
            <person name="van Eijk R."/>
            <person name="Schleper C."/>
            <person name="Guy L."/>
            <person name="Ettema T.J."/>
        </authorList>
    </citation>
    <scope>NUCLEOTIDE SEQUENCE</scope>
</reference>
<comment type="caution">
    <text evidence="1">The sequence shown here is derived from an EMBL/GenBank/DDBJ whole genome shotgun (WGS) entry which is preliminary data.</text>
</comment>
<dbReference type="EMBL" id="LAZR01003393">
    <property type="protein sequence ID" value="KKN18805.1"/>
    <property type="molecule type" value="Genomic_DNA"/>
</dbReference>
<protein>
    <submittedName>
        <fullName evidence="1">Uncharacterized protein</fullName>
    </submittedName>
</protein>
<name>A0A0F9KZL0_9ZZZZ</name>
<organism evidence="1">
    <name type="scientific">marine sediment metagenome</name>
    <dbReference type="NCBI Taxonomy" id="412755"/>
    <lineage>
        <taxon>unclassified sequences</taxon>
        <taxon>metagenomes</taxon>
        <taxon>ecological metagenomes</taxon>
    </lineage>
</organism>
<dbReference type="AlphaFoldDB" id="A0A0F9KZL0"/>
<sequence length="115" mass="12704">MASTYGYITVVNLEAYTGIDYEATFATYTDAYVEAQISIAERVVRGMCVDPPATATDPIFAATMILSERFMRNVMVIDGYAEETPLSIKAFFDHLIDVVLAKQRGFVDSIPFGRG</sequence>
<dbReference type="EMBL" id="LAZR01007057">
    <property type="protein sequence ID" value="KKM87759.1"/>
    <property type="molecule type" value="Genomic_DNA"/>
</dbReference>